<dbReference type="EMBL" id="CP002959">
    <property type="protein sequence ID" value="AFM12045.1"/>
    <property type="molecule type" value="Genomic_DNA"/>
</dbReference>
<keyword evidence="6" id="KW-1185">Reference proteome</keyword>
<dbReference type="GO" id="GO:0000455">
    <property type="term" value="P:enzyme-directed rRNA pseudouridine synthesis"/>
    <property type="evidence" value="ECO:0007669"/>
    <property type="project" value="TreeGrafter"/>
</dbReference>
<dbReference type="CDD" id="cd02869">
    <property type="entry name" value="PseudoU_synth_RluA_like"/>
    <property type="match status" value="1"/>
</dbReference>
<dbReference type="SUPFAM" id="SSF55120">
    <property type="entry name" value="Pseudouridine synthase"/>
    <property type="match status" value="1"/>
</dbReference>
<dbReference type="PANTHER" id="PTHR21600">
    <property type="entry name" value="MITOCHONDRIAL RNA PSEUDOURIDINE SYNTHASE"/>
    <property type="match status" value="1"/>
</dbReference>
<accession>I4B438</accession>
<evidence type="ECO:0000256" key="2">
    <source>
        <dbReference type="ARBA" id="ARBA00023235"/>
    </source>
</evidence>
<dbReference type="KEGG" id="tpx:Turpa_1397"/>
<reference evidence="5 6" key="1">
    <citation type="submission" date="2012-06" db="EMBL/GenBank/DDBJ databases">
        <title>The complete chromosome of genome of Turneriella parva DSM 21527.</title>
        <authorList>
            <consortium name="US DOE Joint Genome Institute (JGI-PGF)"/>
            <person name="Lucas S."/>
            <person name="Han J."/>
            <person name="Lapidus A."/>
            <person name="Bruce D."/>
            <person name="Goodwin L."/>
            <person name="Pitluck S."/>
            <person name="Peters L."/>
            <person name="Kyrpides N."/>
            <person name="Mavromatis K."/>
            <person name="Ivanova N."/>
            <person name="Mikhailova N."/>
            <person name="Chertkov O."/>
            <person name="Detter J.C."/>
            <person name="Tapia R."/>
            <person name="Han C."/>
            <person name="Land M."/>
            <person name="Hauser L."/>
            <person name="Markowitz V."/>
            <person name="Cheng J.-F."/>
            <person name="Hugenholtz P."/>
            <person name="Woyke T."/>
            <person name="Wu D."/>
            <person name="Gronow S."/>
            <person name="Wellnitz S."/>
            <person name="Brambilla E."/>
            <person name="Klenk H.-P."/>
            <person name="Eisen J.A."/>
        </authorList>
    </citation>
    <scope>NUCLEOTIDE SEQUENCE [LARGE SCALE GENOMIC DNA]</scope>
    <source>
        <strain evidence="6">ATCC BAA-1111 / DSM 21527 / NCTC 11395 / H</strain>
    </source>
</reference>
<dbReference type="Gene3D" id="3.10.290.10">
    <property type="entry name" value="RNA-binding S4 domain"/>
    <property type="match status" value="1"/>
</dbReference>
<organism evidence="5 6">
    <name type="scientific">Turneriella parva (strain ATCC BAA-1111 / DSM 21527 / NCTC 11395 / H)</name>
    <name type="common">Leptospira parva</name>
    <dbReference type="NCBI Taxonomy" id="869212"/>
    <lineage>
        <taxon>Bacteria</taxon>
        <taxon>Pseudomonadati</taxon>
        <taxon>Spirochaetota</taxon>
        <taxon>Spirochaetia</taxon>
        <taxon>Leptospirales</taxon>
        <taxon>Leptospiraceae</taxon>
        <taxon>Turneriella</taxon>
    </lineage>
</organism>
<keyword evidence="3" id="KW-0694">RNA-binding</keyword>
<sequence length="316" mass="35861">MRIETREIVVHESDHGKRLDAYLAEKYSQFSRTQWQNRIDEQNVTVSGLPARGSRRLQSGEAVAFRYPLRDEPEVNAEIATIAEDENFLVVNKPPGLPVHPSGIYKEQTLTALLVKRGILETPHPLHRLDRETSGVLIMAKNRKAAAVFQKTLRSGEIDKQYLVAVEGTWAETIDATGFLYRLPGSLLPRQRFFSYEHPAAEATEVQTSRTVFEPFRQAPGMSLVRAKLYTGRMHQIRATVHSLGYPVVGDKLYGVDANLYFRFVDDEMTPADWQRLRIDRSALHCAQMVLKHPFTGSHWQLTAPLPSDIANLFPL</sequence>
<keyword evidence="2" id="KW-0413">Isomerase</keyword>
<evidence type="ECO:0000256" key="1">
    <source>
        <dbReference type="ARBA" id="ARBA00010876"/>
    </source>
</evidence>
<dbReference type="GO" id="GO:0120159">
    <property type="term" value="F:rRNA pseudouridine synthase activity"/>
    <property type="evidence" value="ECO:0007669"/>
    <property type="project" value="UniProtKB-ARBA"/>
</dbReference>
<dbReference type="InterPro" id="IPR036986">
    <property type="entry name" value="S4_RNA-bd_sf"/>
</dbReference>
<dbReference type="InterPro" id="IPR050188">
    <property type="entry name" value="RluA_PseudoU_synthase"/>
</dbReference>
<dbReference type="GO" id="GO:0003723">
    <property type="term" value="F:RNA binding"/>
    <property type="evidence" value="ECO:0007669"/>
    <property type="project" value="UniProtKB-KW"/>
</dbReference>
<dbReference type="PANTHER" id="PTHR21600:SF44">
    <property type="entry name" value="RIBOSOMAL LARGE SUBUNIT PSEUDOURIDINE SYNTHASE D"/>
    <property type="match status" value="1"/>
</dbReference>
<proteinExistence type="inferred from homology"/>
<dbReference type="SMART" id="SM00363">
    <property type="entry name" value="S4"/>
    <property type="match status" value="1"/>
</dbReference>
<evidence type="ECO:0000313" key="6">
    <source>
        <dbReference type="Proteomes" id="UP000006048"/>
    </source>
</evidence>
<dbReference type="InterPro" id="IPR020103">
    <property type="entry name" value="PsdUridine_synth_cat_dom_sf"/>
</dbReference>
<evidence type="ECO:0000259" key="4">
    <source>
        <dbReference type="SMART" id="SM00363"/>
    </source>
</evidence>
<dbReference type="STRING" id="869212.Turpa_1397"/>
<dbReference type="Proteomes" id="UP000006048">
    <property type="component" value="Chromosome"/>
</dbReference>
<protein>
    <submittedName>
        <fullName evidence="5">Pseudouridine synthase, RluA family</fullName>
    </submittedName>
</protein>
<dbReference type="Gene3D" id="3.30.2350.10">
    <property type="entry name" value="Pseudouridine synthase"/>
    <property type="match status" value="1"/>
</dbReference>
<dbReference type="OrthoDB" id="305739at2"/>
<dbReference type="CDD" id="cd00165">
    <property type="entry name" value="S4"/>
    <property type="match status" value="1"/>
</dbReference>
<gene>
    <name evidence="5" type="ordered locus">Turpa_1397</name>
</gene>
<dbReference type="HOGENOM" id="CLU_016902_4_4_12"/>
<dbReference type="InterPro" id="IPR006224">
    <property type="entry name" value="PsdUridine_synth_RluA-like_CS"/>
</dbReference>
<evidence type="ECO:0000313" key="5">
    <source>
        <dbReference type="EMBL" id="AFM12045.1"/>
    </source>
</evidence>
<dbReference type="PROSITE" id="PS01129">
    <property type="entry name" value="PSI_RLU"/>
    <property type="match status" value="1"/>
</dbReference>
<dbReference type="InterPro" id="IPR006145">
    <property type="entry name" value="PsdUridine_synth_RsuA/RluA"/>
</dbReference>
<dbReference type="SUPFAM" id="SSF55174">
    <property type="entry name" value="Alpha-L RNA-binding motif"/>
    <property type="match status" value="1"/>
</dbReference>
<comment type="similarity">
    <text evidence="1">Belongs to the pseudouridine synthase RluA family.</text>
</comment>
<dbReference type="InterPro" id="IPR002942">
    <property type="entry name" value="S4_RNA-bd"/>
</dbReference>
<dbReference type="PROSITE" id="PS50889">
    <property type="entry name" value="S4"/>
    <property type="match status" value="1"/>
</dbReference>
<dbReference type="Pfam" id="PF00849">
    <property type="entry name" value="PseudoU_synth_2"/>
    <property type="match status" value="1"/>
</dbReference>
<dbReference type="AlphaFoldDB" id="I4B438"/>
<evidence type="ECO:0000256" key="3">
    <source>
        <dbReference type="PROSITE-ProRule" id="PRU00182"/>
    </source>
</evidence>
<name>I4B438_TURPD</name>
<dbReference type="RefSeq" id="WP_014802559.1">
    <property type="nucleotide sequence ID" value="NC_018020.1"/>
</dbReference>
<feature type="domain" description="RNA-binding S4" evidence="4">
    <location>
        <begin position="17"/>
        <end position="74"/>
    </location>
</feature>